<protein>
    <submittedName>
        <fullName evidence="1">Uncharacterized protein</fullName>
    </submittedName>
</protein>
<dbReference type="EMBL" id="CM044702">
    <property type="protein sequence ID" value="KAI5678003.1"/>
    <property type="molecule type" value="Genomic_DNA"/>
</dbReference>
<organism evidence="1 2">
    <name type="scientific">Catharanthus roseus</name>
    <name type="common">Madagascar periwinkle</name>
    <name type="synonym">Vinca rosea</name>
    <dbReference type="NCBI Taxonomy" id="4058"/>
    <lineage>
        <taxon>Eukaryota</taxon>
        <taxon>Viridiplantae</taxon>
        <taxon>Streptophyta</taxon>
        <taxon>Embryophyta</taxon>
        <taxon>Tracheophyta</taxon>
        <taxon>Spermatophyta</taxon>
        <taxon>Magnoliopsida</taxon>
        <taxon>eudicotyledons</taxon>
        <taxon>Gunneridae</taxon>
        <taxon>Pentapetalae</taxon>
        <taxon>asterids</taxon>
        <taxon>lamiids</taxon>
        <taxon>Gentianales</taxon>
        <taxon>Apocynaceae</taxon>
        <taxon>Rauvolfioideae</taxon>
        <taxon>Vinceae</taxon>
        <taxon>Catharanthinae</taxon>
        <taxon>Catharanthus</taxon>
    </lineage>
</organism>
<evidence type="ECO:0000313" key="2">
    <source>
        <dbReference type="Proteomes" id="UP001060085"/>
    </source>
</evidence>
<accession>A0ACC0BZK5</accession>
<keyword evidence="2" id="KW-1185">Reference proteome</keyword>
<name>A0ACC0BZK5_CATRO</name>
<comment type="caution">
    <text evidence="1">The sequence shown here is derived from an EMBL/GenBank/DDBJ whole genome shotgun (WGS) entry which is preliminary data.</text>
</comment>
<gene>
    <name evidence="1" type="ORF">M9H77_08953</name>
</gene>
<proteinExistence type="predicted"/>
<dbReference type="Proteomes" id="UP001060085">
    <property type="component" value="Linkage Group LG02"/>
</dbReference>
<reference evidence="2" key="1">
    <citation type="journal article" date="2023" name="Nat. Plants">
        <title>Single-cell RNA sequencing provides a high-resolution roadmap for understanding the multicellular compartmentation of specialized metabolism.</title>
        <authorList>
            <person name="Sun S."/>
            <person name="Shen X."/>
            <person name="Li Y."/>
            <person name="Li Y."/>
            <person name="Wang S."/>
            <person name="Li R."/>
            <person name="Zhang H."/>
            <person name="Shen G."/>
            <person name="Guo B."/>
            <person name="Wei J."/>
            <person name="Xu J."/>
            <person name="St-Pierre B."/>
            <person name="Chen S."/>
            <person name="Sun C."/>
        </authorList>
    </citation>
    <scope>NUCLEOTIDE SEQUENCE [LARGE SCALE GENOMIC DNA]</scope>
</reference>
<sequence>MIGNGKKLGTISSLIGRKWNLTFKKGSTAHHIAGDTAYDIVGSTDSHITGSFDSSITGSTDTSGSGSTDIDTDSGPRQRSQLILHTDHTIVIIYGSCSLKATSWLHPSSRVATRILALYRSGSSSLTTVGLRSHRMSVIYGGKSFRNINEAPVEGGRGLGSGKAYRWFYILCRSSVEEEQADLTDRFSKSRHLEALHNIRLRIRRDTTGTPMPNDLQLISTISGGLSRDWLYGAGSEAAHLRAENSRAAVRFPLAIWKWSRGS</sequence>
<evidence type="ECO:0000313" key="1">
    <source>
        <dbReference type="EMBL" id="KAI5678003.1"/>
    </source>
</evidence>